<dbReference type="PATRIC" id="fig|883161.3.peg.1808"/>
<dbReference type="AlphaFoldDB" id="S2WI32"/>
<keyword evidence="2" id="KW-0238">DNA-binding</keyword>
<dbReference type="STRING" id="883161.HMPREF9306_01821"/>
<evidence type="ECO:0000256" key="2">
    <source>
        <dbReference type="ARBA" id="ARBA00023125"/>
    </source>
</evidence>
<comment type="caution">
    <text evidence="5">The sequence shown here is derived from an EMBL/GenBank/DDBJ whole genome shotgun (WGS) entry which is preliminary data.</text>
</comment>
<dbReference type="PANTHER" id="PTHR43280:SF2">
    <property type="entry name" value="HTH-TYPE TRANSCRIPTIONAL REGULATOR EXSA"/>
    <property type="match status" value="1"/>
</dbReference>
<dbReference type="InterPro" id="IPR009057">
    <property type="entry name" value="Homeodomain-like_sf"/>
</dbReference>
<proteinExistence type="predicted"/>
<evidence type="ECO:0000256" key="1">
    <source>
        <dbReference type="ARBA" id="ARBA00023015"/>
    </source>
</evidence>
<gene>
    <name evidence="5" type="ORF">HMPREF9306_01821</name>
</gene>
<dbReference type="GO" id="GO:0043565">
    <property type="term" value="F:sequence-specific DNA binding"/>
    <property type="evidence" value="ECO:0007669"/>
    <property type="project" value="InterPro"/>
</dbReference>
<evidence type="ECO:0000259" key="4">
    <source>
        <dbReference type="PROSITE" id="PS01124"/>
    </source>
</evidence>
<dbReference type="GO" id="GO:0003700">
    <property type="term" value="F:DNA-binding transcription factor activity"/>
    <property type="evidence" value="ECO:0007669"/>
    <property type="project" value="InterPro"/>
</dbReference>
<dbReference type="SUPFAM" id="SSF46689">
    <property type="entry name" value="Homeodomain-like"/>
    <property type="match status" value="2"/>
</dbReference>
<dbReference type="Pfam" id="PF10114">
    <property type="entry name" value="PocR"/>
    <property type="match status" value="1"/>
</dbReference>
<keyword evidence="6" id="KW-1185">Reference proteome</keyword>
<dbReference type="Pfam" id="PF12833">
    <property type="entry name" value="HTH_18"/>
    <property type="match status" value="1"/>
</dbReference>
<dbReference type="InterPro" id="IPR018771">
    <property type="entry name" value="PocR_dom"/>
</dbReference>
<evidence type="ECO:0000313" key="6">
    <source>
        <dbReference type="Proteomes" id="UP000014417"/>
    </source>
</evidence>
<dbReference type="OrthoDB" id="9799345at2"/>
<protein>
    <recommendedName>
        <fullName evidence="4">HTH araC/xylS-type domain-containing protein</fullName>
    </recommendedName>
</protein>
<dbReference type="RefSeq" id="WP_016456627.1">
    <property type="nucleotide sequence ID" value="NZ_KE150269.1"/>
</dbReference>
<dbReference type="Gene3D" id="1.10.10.60">
    <property type="entry name" value="Homeodomain-like"/>
    <property type="match status" value="2"/>
</dbReference>
<feature type="domain" description="HTH araC/xylS-type" evidence="4">
    <location>
        <begin position="340"/>
        <end position="442"/>
    </location>
</feature>
<evidence type="ECO:0000313" key="5">
    <source>
        <dbReference type="EMBL" id="EPD32252.1"/>
    </source>
</evidence>
<dbReference type="EMBL" id="AGZR01000009">
    <property type="protein sequence ID" value="EPD32252.1"/>
    <property type="molecule type" value="Genomic_DNA"/>
</dbReference>
<dbReference type="PANTHER" id="PTHR43280">
    <property type="entry name" value="ARAC-FAMILY TRANSCRIPTIONAL REGULATOR"/>
    <property type="match status" value="1"/>
</dbReference>
<dbReference type="PROSITE" id="PS01124">
    <property type="entry name" value="HTH_ARAC_FAMILY_2"/>
    <property type="match status" value="1"/>
</dbReference>
<reference evidence="5 6" key="1">
    <citation type="submission" date="2013-04" db="EMBL/GenBank/DDBJ databases">
        <title>The Genome Sequence of Propionimicrobium lymphophilum ACS-093-V-SCH5.</title>
        <authorList>
            <consortium name="The Broad Institute Genomics Platform"/>
            <person name="Earl A."/>
            <person name="Ward D."/>
            <person name="Feldgarden M."/>
            <person name="Gevers D."/>
            <person name="Saerens B."/>
            <person name="Vaneechoutte M."/>
            <person name="Walker B."/>
            <person name="Young S."/>
            <person name="Zeng Q."/>
            <person name="Gargeya S."/>
            <person name="Fitzgerald M."/>
            <person name="Haas B."/>
            <person name="Abouelleil A."/>
            <person name="Allen A.W."/>
            <person name="Alvarado L."/>
            <person name="Arachchi H.M."/>
            <person name="Berlin A.M."/>
            <person name="Chapman S.B."/>
            <person name="Gainer-Dewar J."/>
            <person name="Goldberg J."/>
            <person name="Griggs A."/>
            <person name="Gujja S."/>
            <person name="Hansen M."/>
            <person name="Howarth C."/>
            <person name="Imamovic A."/>
            <person name="Ireland A."/>
            <person name="Larimer J."/>
            <person name="McCowan C."/>
            <person name="Murphy C."/>
            <person name="Pearson M."/>
            <person name="Poon T.W."/>
            <person name="Priest M."/>
            <person name="Roberts A."/>
            <person name="Saif S."/>
            <person name="Shea T."/>
            <person name="Sisk P."/>
            <person name="Sykes S."/>
            <person name="Wortman J."/>
            <person name="Nusbaum C."/>
            <person name="Birren B."/>
        </authorList>
    </citation>
    <scope>NUCLEOTIDE SEQUENCE [LARGE SCALE GENOMIC DNA]</scope>
    <source>
        <strain evidence="5 6">ACS-093-V-SCH5</strain>
    </source>
</reference>
<dbReference type="HOGENOM" id="CLU_036605_0_1_11"/>
<dbReference type="PRINTS" id="PR00032">
    <property type="entry name" value="HTHARAC"/>
</dbReference>
<keyword evidence="1" id="KW-0805">Transcription regulation</keyword>
<dbReference type="InterPro" id="IPR020449">
    <property type="entry name" value="Tscrpt_reg_AraC-type_HTH"/>
</dbReference>
<evidence type="ECO:0000256" key="3">
    <source>
        <dbReference type="ARBA" id="ARBA00023163"/>
    </source>
</evidence>
<dbReference type="InterPro" id="IPR018060">
    <property type="entry name" value="HTH_AraC"/>
</dbReference>
<sequence>MAELIKLSGIGNLSLRDVIDIEKLQKIQDEFAAETGLGMITVDSMGRSITDASGFSALCQLLRRDPWVRKRCMSCDAHGGLQGALDGRPVVYKCHAGLVDFAVPIVSDERFIGAVLAGQVLMRNERMPKEILPNKGQFAIPDEAEDLIRDVNTVNLETIHRSADAIIKMVNEKIGNNGKKLTILAPSPIYGRLNSVPDVERKDRFAPLLAGRLTHKALPLRPITQKNDALDSILDPYLITGNVLRRDLGANMQVLEQFLDATLPSWIMKMKTTDIARFEDVLIGIASSDSVSTGRDISQMVIQHRMRTKREMNRYDSFRYCENLLIALHNLMEPTLKVQERTVNTLLNEIEKDPTAFLTVEDGAEYLNCSHSHFSRTFRNHTGSTFIQYVTAKRLEKAKMILAHTDKPISRIASALKFQPENYFSRVFKKHVGVTPGEYRQQYSEENNA</sequence>
<accession>S2WI32</accession>
<name>S2WI32_9ACTN</name>
<dbReference type="Proteomes" id="UP000014417">
    <property type="component" value="Unassembled WGS sequence"/>
</dbReference>
<dbReference type="SMART" id="SM00342">
    <property type="entry name" value="HTH_ARAC"/>
    <property type="match status" value="1"/>
</dbReference>
<organism evidence="5 6">
    <name type="scientific">Propionimicrobium lymphophilum ACS-093-V-SCH5</name>
    <dbReference type="NCBI Taxonomy" id="883161"/>
    <lineage>
        <taxon>Bacteria</taxon>
        <taxon>Bacillati</taxon>
        <taxon>Actinomycetota</taxon>
        <taxon>Actinomycetes</taxon>
        <taxon>Propionibacteriales</taxon>
        <taxon>Propionibacteriaceae</taxon>
        <taxon>Propionimicrobium</taxon>
    </lineage>
</organism>
<keyword evidence="3" id="KW-0804">Transcription</keyword>